<feature type="region of interest" description="Disordered" evidence="2">
    <location>
        <begin position="214"/>
        <end position="248"/>
    </location>
</feature>
<name>A0AAX4P3T6_9CHLO</name>
<dbReference type="Pfam" id="PF22099">
    <property type="entry name" value="MRS2-like"/>
    <property type="match status" value="1"/>
</dbReference>
<dbReference type="Gene3D" id="1.10.238.10">
    <property type="entry name" value="EF-hand"/>
    <property type="match status" value="1"/>
</dbReference>
<gene>
    <name evidence="4" type="ORF">HKI87_03g22000</name>
</gene>
<dbReference type="GO" id="GO:0015095">
    <property type="term" value="F:magnesium ion transmembrane transporter activity"/>
    <property type="evidence" value="ECO:0007669"/>
    <property type="project" value="UniProtKB-ARBA"/>
</dbReference>
<reference evidence="4 5" key="1">
    <citation type="submission" date="2024-03" db="EMBL/GenBank/DDBJ databases">
        <title>Complete genome sequence of the green alga Chloropicon roscoffensis RCC1871.</title>
        <authorList>
            <person name="Lemieux C."/>
            <person name="Pombert J.-F."/>
            <person name="Otis C."/>
            <person name="Turmel M."/>
        </authorList>
    </citation>
    <scope>NUCLEOTIDE SEQUENCE [LARGE SCALE GENOMIC DNA]</scope>
    <source>
        <strain evidence="4 5">RCC1871</strain>
    </source>
</reference>
<dbReference type="SUPFAM" id="SSF47473">
    <property type="entry name" value="EF-hand"/>
    <property type="match status" value="1"/>
</dbReference>
<dbReference type="PANTHER" id="PTHR13890">
    <property type="entry name" value="RNA SPLICING PROTEIN MRS2, MITOCHONDRIAL"/>
    <property type="match status" value="1"/>
</dbReference>
<evidence type="ECO:0000313" key="5">
    <source>
        <dbReference type="Proteomes" id="UP001472866"/>
    </source>
</evidence>
<keyword evidence="3" id="KW-1133">Transmembrane helix</keyword>
<organism evidence="4 5">
    <name type="scientific">Chloropicon roscoffensis</name>
    <dbReference type="NCBI Taxonomy" id="1461544"/>
    <lineage>
        <taxon>Eukaryota</taxon>
        <taxon>Viridiplantae</taxon>
        <taxon>Chlorophyta</taxon>
        <taxon>Chloropicophyceae</taxon>
        <taxon>Chloropicales</taxon>
        <taxon>Chloropicaceae</taxon>
        <taxon>Chloropicon</taxon>
    </lineage>
</organism>
<sequence length="590" mass="64378">MANRSLVGPLLAAAARSLGAAGLPGLGLAPGGLLFKSPSSLAGALPSSSSRWWGAGARTLSSSAGASTSGSRGGQPGRDDAEATAEDSQLDKAVQHVRRLMRHEKRVGRGGMGHEVIEVDLQGKLTRYTITDLDVLQKVLDKSFQFRDLGLLHVDGVRRQAEVLVRDRTIILRLFEVQAIIQSDWCMFFGAHRPHVELAGQLLKRQIRAERKAAAKAAESAGRAGGNPPEGAAPETPAGLPGFGDLDPGPEVGKSFSTEFVYDKKRSGARETLRVGLAGSLDGLDDDTFEQQALQIALTSSISRLNHQAGQIGMLVDLVLRDIGNDVESLRKVLPLKQKVEALRTDTESVNFVLTETLEQDEDMANMNLTWIDENEGLRPLAQDHLEVEAILETGRREVQQIGRILTEINERIDDTREVLNISLDSQRNRILTLNLQTSLLTLSLTAIAVPAGILGMNIPLGLEEDPTAFSTVISAMGAVGICMYIVPVSYLYYGFFRTSKTRVKEVVALQNLVHDMDVIERTFYKMAATGEVSKKDFKAAMDEATGRQISDAEMELICKAFDEDGDDQLQLETYRRIIEQSISSKKKFT</sequence>
<dbReference type="InterPro" id="IPR039204">
    <property type="entry name" value="MRS2-like"/>
</dbReference>
<evidence type="ECO:0000256" key="1">
    <source>
        <dbReference type="ARBA" id="ARBA00007535"/>
    </source>
</evidence>
<feature type="compositionally biased region" description="Low complexity" evidence="2">
    <location>
        <begin position="215"/>
        <end position="248"/>
    </location>
</feature>
<comment type="similarity">
    <text evidence="1">Belongs to the CorA metal ion transporter (MIT) (TC 1.A.35.5) family.</text>
</comment>
<feature type="compositionally biased region" description="Low complexity" evidence="2">
    <location>
        <begin position="61"/>
        <end position="70"/>
    </location>
</feature>
<dbReference type="EMBL" id="CP151503">
    <property type="protein sequence ID" value="WZN60666.1"/>
    <property type="molecule type" value="Genomic_DNA"/>
</dbReference>
<accession>A0AAX4P3T6</accession>
<feature type="region of interest" description="Disordered" evidence="2">
    <location>
        <begin position="61"/>
        <end position="89"/>
    </location>
</feature>
<evidence type="ECO:0000256" key="3">
    <source>
        <dbReference type="SAM" id="Phobius"/>
    </source>
</evidence>
<evidence type="ECO:0000313" key="4">
    <source>
        <dbReference type="EMBL" id="WZN60666.1"/>
    </source>
</evidence>
<keyword evidence="3" id="KW-0812">Transmembrane</keyword>
<dbReference type="AlphaFoldDB" id="A0AAX4P3T6"/>
<dbReference type="PANTHER" id="PTHR13890:SF42">
    <property type="entry name" value="MAGNESIUM TRANSPORTER"/>
    <property type="match status" value="1"/>
</dbReference>
<dbReference type="Proteomes" id="UP001472866">
    <property type="component" value="Chromosome 03"/>
</dbReference>
<keyword evidence="3" id="KW-0472">Membrane</keyword>
<feature type="transmembrane region" description="Helical" evidence="3">
    <location>
        <begin position="473"/>
        <end position="494"/>
    </location>
</feature>
<dbReference type="InterPro" id="IPR011992">
    <property type="entry name" value="EF-hand-dom_pair"/>
</dbReference>
<evidence type="ECO:0000256" key="2">
    <source>
        <dbReference type="SAM" id="MobiDB-lite"/>
    </source>
</evidence>
<proteinExistence type="inferred from homology"/>
<dbReference type="Gene3D" id="1.20.58.340">
    <property type="entry name" value="Magnesium transport protein CorA, transmembrane region"/>
    <property type="match status" value="1"/>
</dbReference>
<feature type="transmembrane region" description="Helical" evidence="3">
    <location>
        <begin position="440"/>
        <end position="461"/>
    </location>
</feature>
<protein>
    <submittedName>
        <fullName evidence="4">Mitochondrial inner membrane magnesium transporter</fullName>
    </submittedName>
</protein>
<keyword evidence="5" id="KW-1185">Reference proteome</keyword>